<keyword evidence="3" id="KW-0175">Coiled coil</keyword>
<reference evidence="6 7" key="1">
    <citation type="journal article" date="2019" name="Sci. Rep.">
        <title>Nanopore sequencing improves the draft genome of the human pathogenic amoeba Naegleria fowleri.</title>
        <authorList>
            <person name="Liechti N."/>
            <person name="Schurch N."/>
            <person name="Bruggmann R."/>
            <person name="Wittwer M."/>
        </authorList>
    </citation>
    <scope>NUCLEOTIDE SEQUENCE [LARGE SCALE GENOMIC DNA]</scope>
    <source>
        <strain evidence="6 7">ATCC 30894</strain>
    </source>
</reference>
<evidence type="ECO:0000313" key="6">
    <source>
        <dbReference type="EMBL" id="KAF0983822.1"/>
    </source>
</evidence>
<protein>
    <recommendedName>
        <fullName evidence="5">Vacuolar protein sorting-associated protein 8 central domain-containing protein</fullName>
    </recommendedName>
</protein>
<feature type="region of interest" description="Disordered" evidence="4">
    <location>
        <begin position="2045"/>
        <end position="2065"/>
    </location>
</feature>
<evidence type="ECO:0000256" key="2">
    <source>
        <dbReference type="PROSITE-ProRule" id="PRU00221"/>
    </source>
</evidence>
<organism evidence="6 7">
    <name type="scientific">Naegleria fowleri</name>
    <name type="common">Brain eating amoeba</name>
    <dbReference type="NCBI Taxonomy" id="5763"/>
    <lineage>
        <taxon>Eukaryota</taxon>
        <taxon>Discoba</taxon>
        <taxon>Heterolobosea</taxon>
        <taxon>Tetramitia</taxon>
        <taxon>Eutetramitia</taxon>
        <taxon>Vahlkampfiidae</taxon>
        <taxon>Naegleria</taxon>
    </lineage>
</organism>
<dbReference type="OrthoDB" id="289913at2759"/>
<dbReference type="Pfam" id="PF12816">
    <property type="entry name" value="TPR_Vps8"/>
    <property type="match status" value="1"/>
</dbReference>
<evidence type="ECO:0000256" key="4">
    <source>
        <dbReference type="SAM" id="MobiDB-lite"/>
    </source>
</evidence>
<feature type="compositionally biased region" description="Polar residues" evidence="4">
    <location>
        <begin position="168"/>
        <end position="181"/>
    </location>
</feature>
<dbReference type="SUPFAM" id="SSF50978">
    <property type="entry name" value="WD40 repeat-like"/>
    <property type="match status" value="1"/>
</dbReference>
<dbReference type="Gene3D" id="2.130.10.10">
    <property type="entry name" value="YVTN repeat-like/Quinoprotein amine dehydrogenase"/>
    <property type="match status" value="1"/>
</dbReference>
<accession>A0A6A5CA14</accession>
<feature type="repeat" description="WD" evidence="2">
    <location>
        <begin position="636"/>
        <end position="665"/>
    </location>
</feature>
<feature type="compositionally biased region" description="Polar residues" evidence="4">
    <location>
        <begin position="921"/>
        <end position="936"/>
    </location>
</feature>
<feature type="region of interest" description="Disordered" evidence="4">
    <location>
        <begin position="2147"/>
        <end position="2179"/>
    </location>
</feature>
<dbReference type="InterPro" id="IPR015943">
    <property type="entry name" value="WD40/YVTN_repeat-like_dom_sf"/>
</dbReference>
<dbReference type="VEuPathDB" id="AmoebaDB:FDP41_007737"/>
<dbReference type="InterPro" id="IPR001680">
    <property type="entry name" value="WD40_rpt"/>
</dbReference>
<evidence type="ECO:0000256" key="3">
    <source>
        <dbReference type="SAM" id="Coils"/>
    </source>
</evidence>
<dbReference type="RefSeq" id="XP_044568535.1">
    <property type="nucleotide sequence ID" value="XM_044711514.1"/>
</dbReference>
<dbReference type="GO" id="GO:0006623">
    <property type="term" value="P:protein targeting to vacuole"/>
    <property type="evidence" value="ECO:0007669"/>
    <property type="project" value="InterPro"/>
</dbReference>
<dbReference type="GO" id="GO:0005770">
    <property type="term" value="C:late endosome"/>
    <property type="evidence" value="ECO:0007669"/>
    <property type="project" value="TreeGrafter"/>
</dbReference>
<feature type="region of interest" description="Disordered" evidence="4">
    <location>
        <begin position="416"/>
        <end position="448"/>
    </location>
</feature>
<feature type="compositionally biased region" description="Gly residues" evidence="4">
    <location>
        <begin position="75"/>
        <end position="86"/>
    </location>
</feature>
<dbReference type="GO" id="GO:0030897">
    <property type="term" value="C:HOPS complex"/>
    <property type="evidence" value="ECO:0007669"/>
    <property type="project" value="TreeGrafter"/>
</dbReference>
<dbReference type="EMBL" id="VFQX01000004">
    <property type="protein sequence ID" value="KAF0983822.1"/>
    <property type="molecule type" value="Genomic_DNA"/>
</dbReference>
<feature type="region of interest" description="Disordered" evidence="4">
    <location>
        <begin position="167"/>
        <end position="197"/>
    </location>
</feature>
<feature type="coiled-coil region" evidence="3">
    <location>
        <begin position="2182"/>
        <end position="2260"/>
    </location>
</feature>
<feature type="region of interest" description="Disordered" evidence="4">
    <location>
        <begin position="913"/>
        <end position="936"/>
    </location>
</feature>
<feature type="compositionally biased region" description="Low complexity" evidence="4">
    <location>
        <begin position="27"/>
        <end position="48"/>
    </location>
</feature>
<dbReference type="VEuPathDB" id="AmoebaDB:NfTy_006210"/>
<feature type="compositionally biased region" description="Low complexity" evidence="4">
    <location>
        <begin position="109"/>
        <end position="142"/>
    </location>
</feature>
<feature type="region of interest" description="Disordered" evidence="4">
    <location>
        <begin position="238"/>
        <end position="301"/>
    </location>
</feature>
<feature type="compositionally biased region" description="Polar residues" evidence="4">
    <location>
        <begin position="2166"/>
        <end position="2177"/>
    </location>
</feature>
<keyword evidence="2" id="KW-0853">WD repeat</keyword>
<evidence type="ECO:0000256" key="1">
    <source>
        <dbReference type="ARBA" id="ARBA00009422"/>
    </source>
</evidence>
<feature type="compositionally biased region" description="Low complexity" evidence="4">
    <location>
        <begin position="433"/>
        <end position="447"/>
    </location>
</feature>
<feature type="region of interest" description="Disordered" evidence="4">
    <location>
        <begin position="1"/>
        <end position="142"/>
    </location>
</feature>
<dbReference type="PANTHER" id="PTHR12616:SF8">
    <property type="entry name" value="VACUOLAR PROTEIN SORTING-ASSOCIATED PROTEIN 8 HOMOLOG"/>
    <property type="match status" value="1"/>
</dbReference>
<feature type="compositionally biased region" description="Polar residues" evidence="4">
    <location>
        <begin position="95"/>
        <end position="108"/>
    </location>
</feature>
<proteinExistence type="inferred from homology"/>
<feature type="domain" description="Vacuolar protein sorting-associated protein 8 central" evidence="5">
    <location>
        <begin position="1313"/>
        <end position="1486"/>
    </location>
</feature>
<dbReference type="PROSITE" id="PS50082">
    <property type="entry name" value="WD_REPEATS_2"/>
    <property type="match status" value="1"/>
</dbReference>
<dbReference type="VEuPathDB" id="AmoebaDB:NF0017020"/>
<dbReference type="GeneID" id="68114955"/>
<dbReference type="InterPro" id="IPR036322">
    <property type="entry name" value="WD40_repeat_dom_sf"/>
</dbReference>
<gene>
    <name evidence="6" type="ORF">FDP41_007737</name>
</gene>
<dbReference type="GO" id="GO:0034058">
    <property type="term" value="P:endosomal vesicle fusion"/>
    <property type="evidence" value="ECO:0007669"/>
    <property type="project" value="TreeGrafter"/>
</dbReference>
<name>A0A6A5CA14_NAEFO</name>
<dbReference type="OMA" id="VEHESHM"/>
<comment type="similarity">
    <text evidence="1">Belongs to the VPS8 family.</text>
</comment>
<dbReference type="Proteomes" id="UP000444721">
    <property type="component" value="Unassembled WGS sequence"/>
</dbReference>
<dbReference type="InterPro" id="IPR045111">
    <property type="entry name" value="Vps41/Vps8"/>
</dbReference>
<evidence type="ECO:0000259" key="5">
    <source>
        <dbReference type="Pfam" id="PF12816"/>
    </source>
</evidence>
<sequence length="2557" mass="289341">MSKDSGDDLSFLNEDDDGYDDQQPVLRTSATTATSSSSNNNNNRTSTTPTLIPEDDTKNIRRISRGNVKIRVGSGSVGGGVGGGGTATPKANIENRATNTTISNSNSRLSVGTPSSSSASSPPLSTISSSISSPSSSMNTPSLITTSSLQMVQESSSNMTRAMGVASLSAQPTPLPTTKATSSVGSPSSPSGGGFKVIKNVQSSTTKQQAASLLTESQGKILSKKLISGLMKNIGANNNTSTGQGASGVSQESPSNDGSSQQQPFTFLDGSNDESQDNSNPQMRKRVLKSSRDDDDDEDGKKVKHITLDKLQILMQTLDRHDKVPLLDENINIRDLFDDPNSQLDEKKGLIFSKPAAFERNDQPIDIELFEDLTSYSTIQRRYVSQRDEGLNHEFQLKPTNLASAVQEVRNFVKKEKERHQKMMEGSSETTASSSKDQQDSNSQQSSFVDLSSIAQSGDSSQKSQLQKQVEHESHMQRARKVFRQIEYRHVFKDLANKIVMEKIGLPSIIRVNSKYIAVGTTNGLIALYHRKTESRLAIMGSIQMEEIINTNGSKVERPVQITTMDFGSKMNLPYEEYGAKSEQDLLLLYYKISSDQEDFTVNAATGTATTNVKDSFALDSMNHEQKEGEENIEVLSQTSRVLVSGHSDGSINIWNLSTFKPVKPLKGYFKRPIHKIVNFHKTSKQYNSIEFLAVDTSGRMKVFNVRKIMFAYYVDVQPIHWANIPKEVPSSPSSSQLLKTDDEGQIITETLTSEQQRSMQEYERKQQQEMILSRFSDIHLLPKSEGRHPLDRFVLVAVTTDSEVIIHSVKPTSRQLATLFNNSVLDASSGSSTSSGSFMARKKISPKIAWKGSQMVDGEHKGLTVSLNDQSNPYLAVAWGNRIAFYHVEIQQSSGFFSMMFGFGTSTSNSTSALNSPNTGKNNDSSRGDISSHQSSSDLPNVYFASEVFVPFPVEQIHWLTDDIFIVFDSKLGKMLLIDRKLESSTNWIEEVNCKDLMLDYVSDPMMNVPINLKKKYGIHYGGAFVRGVYDVSSFQYIDILRHSSINTQSLLRSIYTGGSIDDDTISLPSTTHSAASEMYRAYYGGTSVTVKHKSPTIYLLGASELRAMRCLSWDERVVALQSIGEYEEALNMSVEMFNDPSGIGALIGLPTKDENQRHEAVSTLISSILVDYRDTKLHQLELDSGLTHSKVEMLVQVARNCLQRAIEINNIELIEGTFLSFEHHGYDHIFLQLLVEELILNGALSRMMTIDSKKASYAFIKSQFMKIKDLYTSSADSESGEKGLIDLSRYIKYHGGIDSDQSSLKSETPTITHLSQKARLSKLENIILNLDISKLDIPFDTIRDLCSYKDHTMCRMNIYAHCILKKDFIGPARTYLEEVSLSDLGSPESQEKADAILKYFKNIITNGTIFTDAYQITDFDILRKVKRLIIDFIFEQTRVSHSKTSQESGTSQRKLPRTGVALLNLEKLIKFNPKDTFEVLKIYFEEVQLERGINTSPFYVNFPKPIKCPLQDQEDRDNILEDFVITSFTDCIHEGSNTIKKWVPKLQKEELIEAMKTFVLDPPQGELDIELDGPFFSLKEKKYLYEFLGEMIARNILSEDKGQIKRIYTHLCHDTVFTSYETKELLKQFKEHEKATNDLKKSKEGTKVSFFGMESRQDSLDKLMKQSAYFEERKQYLVKEYDFKEHRQQIVIRILEKLESSNEQTINAILVRLIDFAQENNCYDVAVFLNKKKKDYKAVIKNYIDDLKLKKSIGHNKPQVPVFEYISELANDSEVVSIYIHDAILDHLLDLMRSDSEEMTLLIVKYFPTIHPQVLNALITSSIKNVEDERLLFNYLSKIINIYEGNNSDFLDSNSKTGESATAYYSNMSRAKIEVDMELQYQYIRLLCKFEPHRVCDWLQTHQFPGEKAEDILEYCRNIPDAVSFLLERNGEVMEALNIVLKNIVRETSILEECLSQVAQILDPNNYRFSKYRHIRDVKERERLQGADMSSKKFDGLSEKDAKFFNVESVLGLVDLDDIPLDQYLEIRKNVLIQKGLIPPSILTPSSENEKDGGNGSGELQTTNQPLYYGLDDEFIGRGPVALKVEDLPESKKIRKELAVAISMCRRNTQRKTVDEKQVKQLWFKLMDQFNVPLSEHYKSYRLSNVDSSGLNSSKKDLLDDGDVSSSEQSRLQATQESDIEKIKKKIEQSKNLRKTKEQELLEKEKELKDQQDEEEKKEISKEIERMKKYISVQVKKEKELQRQIQEIIERSKLEQEKSNQMHNLAKLWLQLIQLKFLRVVVLSAIGSMPIPEILKKLTRENAKTDFSMYRQILLHLLDKYRYDLKLLQNAYNVVEEDTFTLSKKFSDRLMRGLCPIVPKCMLTDTVLTPEVDEDEDDEKPESKKGKKEKKFDVIRLFDTGYAYRLSALGNVTRCPTTTTSVRKKKFEYEKSKSITEVKKITNELSRLSSVETMVKKKPAIKLYKTVLKESQMVRAAKKTGTEIVFSGVEKSLLPPVYEETTVLIPTLFSATTSRDVTTSGSMETSVDTSVVLEDLRSISQEQIVDTLLENAIQF</sequence>
<comment type="caution">
    <text evidence="6">The sequence shown here is derived from an EMBL/GenBank/DDBJ whole genome shotgun (WGS) entry which is preliminary data.</text>
</comment>
<evidence type="ECO:0000313" key="7">
    <source>
        <dbReference type="Proteomes" id="UP000444721"/>
    </source>
</evidence>
<dbReference type="PANTHER" id="PTHR12616">
    <property type="entry name" value="VACUOLAR PROTEIN SORTING VPS41"/>
    <property type="match status" value="1"/>
</dbReference>
<dbReference type="InterPro" id="IPR025941">
    <property type="entry name" value="Vps8_central_dom"/>
</dbReference>
<feature type="compositionally biased region" description="Polar residues" evidence="4">
    <location>
        <begin position="238"/>
        <end position="265"/>
    </location>
</feature>
<keyword evidence="7" id="KW-1185">Reference proteome</keyword>